<dbReference type="Gene3D" id="2.130.10.10">
    <property type="entry name" value="YVTN repeat-like/Quinoprotein amine dehydrogenase"/>
    <property type="match status" value="4"/>
</dbReference>
<dbReference type="SUPFAM" id="SSF110296">
    <property type="entry name" value="Oligoxyloglucan reducing end-specific cellobiohydrolase"/>
    <property type="match status" value="2"/>
</dbReference>
<dbReference type="InterPro" id="IPR052025">
    <property type="entry name" value="Xyloglucanase_GH74"/>
</dbReference>
<evidence type="ECO:0000256" key="1">
    <source>
        <dbReference type="SAM" id="Phobius"/>
    </source>
</evidence>
<dbReference type="GO" id="GO:0016787">
    <property type="term" value="F:hydrolase activity"/>
    <property type="evidence" value="ECO:0007669"/>
    <property type="project" value="UniProtKB-KW"/>
</dbReference>
<reference evidence="2" key="1">
    <citation type="submission" date="2018-06" db="EMBL/GenBank/DDBJ databases">
        <authorList>
            <person name="Zhirakovskaya E."/>
        </authorList>
    </citation>
    <scope>NUCLEOTIDE SEQUENCE</scope>
</reference>
<keyword evidence="1" id="KW-1133">Transmembrane helix</keyword>
<dbReference type="GO" id="GO:0010411">
    <property type="term" value="P:xyloglucan metabolic process"/>
    <property type="evidence" value="ECO:0007669"/>
    <property type="project" value="TreeGrafter"/>
</dbReference>
<dbReference type="EMBL" id="UOGD01000430">
    <property type="protein sequence ID" value="VAX28834.1"/>
    <property type="molecule type" value="Genomic_DNA"/>
</dbReference>
<evidence type="ECO:0000313" key="2">
    <source>
        <dbReference type="EMBL" id="VAX28834.1"/>
    </source>
</evidence>
<name>A0A3B1CY83_9ZZZZ</name>
<keyword evidence="2" id="KW-0378">Hydrolase</keyword>
<protein>
    <submittedName>
        <fullName evidence="2">Glycosyl hydrolase, BNR repeat</fullName>
    </submittedName>
</protein>
<feature type="non-terminal residue" evidence="2">
    <location>
        <position position="1244"/>
    </location>
</feature>
<dbReference type="AlphaFoldDB" id="A0A3B1CY83"/>
<gene>
    <name evidence="2" type="ORF">MNBD_IGNAVI01-2119</name>
</gene>
<keyword evidence="1" id="KW-0812">Transmembrane</keyword>
<sequence>MKILKHIMLISVFAIATFSMLITTNWIENKQTKSEHLKITDQNFMKYQKTNGEAIAKENWSQKKQKVKGVLEADAPDKFAEIQVKMRTARDENKPSYKRNYRFEEFMKAKKQASLMKSAGNSVSSLDVLNWIERGPANVGGRTRSIVVDPDDATFGTWYAASVGGGVWRTTDAGQSWVPLTDDLPNLAVSCLEMAASNHDVLYAGTGEGFFNADAIQGNGIMKTTDRGATWSQLASTADDPNFAYVNRLAIDPLNENIVIAATNTGIYKTTDGGTTWTEKFTGRIQDLRANPQNFNTLFAPANNGVIRSWDAGETWVLPEKAKLGGGRAEIAIATTDTNRIYASVNSSPQKVFATLDGGTTWMEAEEFDGADINWLGGQGWYDNTIGVNPFDEDIVYMGGIDLWKSEISTDSIFGITNITDTDLDTLFTYNPLSLPERSGGIGTGKDFWGEPVLVNTELTDIEIRFGPGKSQKAHMFTAGTYIYKDYIDVPFEVWDTKNNKQLMCSFTDVYRNDMFYLGAARGDVIFINNVDYDSTSSSSDIAKENGLKYENSYVVGFRMIPGKRWDPENLPDILLRIEVGKLPSLTRKTVAITDAYGSYPTDTYVHPDHHNITLVVTNESAQEFLFLNGNDGGVAVSYDGGASFDEVGNNGYNTSQFYGADKKPLESRYFGGMQDNGTWESPKSIDADKNSKYDFRIGGDGFEVSWHYGDGDKMMGGSQYNRFYKTTDGWNTYAAANVGFNGWGNSAISPFISKIAKSYSDPDLLFTITTEGVYRSENFGDSWSLYSIPEFANAGYFSFAQVTTSIASPQVVWAGALSDGLYVSKDGGISFQPTNDYTVRVMGGLSGLDTHPTDEATAYATYSFSERPKILRTTDYGQTWEDITGYGSGSVSTNGFPNVATYCVSVMPYNTDIIWAGTDIGLIESIDGGTSWHLANNGLPQVAIWEIRVVDDEVIVATHGRGIWSVSLPELADHKPPVVTLSPGILSANQGVSGIILYASLRSVYDSTHVVMNDKNVMTIKTSNVVDTLLIIPVNSYEPTSIYINSFKNGRTYRSTTADVDVVELLAPEPGYSTDFESGDDDFVLNGFNIDVNSGFSGASINSPHPYENNSDLTALLRIPVVIASTDATLEYDDIAVVEIGDPGTIFGDSNFWDYVIVEANNGTEWIYLDDGYDARWNSDWLNAYNGGLPGTESMYKSHSINLLDKFSPGDTVLFRFRLFADQFVSSWGWSIDNLVIQGTHVG</sequence>
<keyword evidence="1" id="KW-0472">Membrane</keyword>
<dbReference type="PANTHER" id="PTHR43739">
    <property type="entry name" value="XYLOGLUCANASE (EUROFUNG)"/>
    <property type="match status" value="1"/>
</dbReference>
<accession>A0A3B1CY83</accession>
<proteinExistence type="predicted"/>
<organism evidence="2">
    <name type="scientific">hydrothermal vent metagenome</name>
    <dbReference type="NCBI Taxonomy" id="652676"/>
    <lineage>
        <taxon>unclassified sequences</taxon>
        <taxon>metagenomes</taxon>
        <taxon>ecological metagenomes</taxon>
    </lineage>
</organism>
<dbReference type="PANTHER" id="PTHR43739:SF5">
    <property type="entry name" value="EXO-ALPHA-SIALIDASE"/>
    <property type="match status" value="1"/>
</dbReference>
<dbReference type="InterPro" id="IPR015943">
    <property type="entry name" value="WD40/YVTN_repeat-like_dom_sf"/>
</dbReference>
<feature type="transmembrane region" description="Helical" evidence="1">
    <location>
        <begin position="7"/>
        <end position="27"/>
    </location>
</feature>